<name>A0A6N0JLR0_ACHDE</name>
<dbReference type="AlphaFoldDB" id="A0A6N0JLR0"/>
<evidence type="ECO:0000256" key="2">
    <source>
        <dbReference type="SAM" id="SignalP"/>
    </source>
</evidence>
<sequence length="373" mass="39480">MRRRLALALAAALHAGAALAGCGPADVDFTAPPAWPAVPVSVALGQDRVLLGRDGARVPARHAPVWLAEAGDPMPQTWMDRVDWAAYPPHADSPAPTRLYFDAAGRLCRVESYDTGQRGRASPPLLSGGFALEYDAAGALVRAVEYDQTAYRAPPVYTAVRQACLKRDGRGALTEFVGGDCGDAGKTAAARRYVRDASGKLLRVIDSTATGAAVSVQAYDAQGRPSQRYAGPEAARGSGAEGDGAHPHAVPAAQPDPLYVLERKRLANLADGVPDADWRIVRIAADVALDDPEDASWNPAAQAVLARGVVDPQGRAALSSEEQARVWDAMHEAPGRIFWYRDPMSRVQLVPAMPQARWRACADPANLAADACG</sequence>
<feature type="chain" id="PRO_5026834468" description="Lipoprotein" evidence="2">
    <location>
        <begin position="21"/>
        <end position="373"/>
    </location>
</feature>
<protein>
    <recommendedName>
        <fullName evidence="5">Lipoprotein</fullName>
    </recommendedName>
</protein>
<dbReference type="Gene3D" id="2.180.10.10">
    <property type="entry name" value="RHS repeat-associated core"/>
    <property type="match status" value="1"/>
</dbReference>
<evidence type="ECO:0000256" key="1">
    <source>
        <dbReference type="SAM" id="MobiDB-lite"/>
    </source>
</evidence>
<dbReference type="Proteomes" id="UP000509782">
    <property type="component" value="Chromosome"/>
</dbReference>
<dbReference type="RefSeq" id="WP_174716538.1">
    <property type="nucleotide sequence ID" value="NZ_CP054569.1"/>
</dbReference>
<reference evidence="3 4" key="1">
    <citation type="submission" date="2020-05" db="EMBL/GenBank/DDBJ databases">
        <title>FDA dAtabase for Regulatory Grade micrObial Sequences (FDA-ARGOS): Supporting development and validation of Infectious Disease Dx tests.</title>
        <authorList>
            <person name="Sproer C."/>
            <person name="Gronow S."/>
            <person name="Severitt S."/>
            <person name="Schroder I."/>
            <person name="Tallon L."/>
            <person name="Sadzewicz L."/>
            <person name="Zhao X."/>
            <person name="Vavikolanu K."/>
            <person name="Mehta A."/>
            <person name="Aluvathingal J."/>
            <person name="Nadendla S."/>
            <person name="Myers T."/>
            <person name="Yan Y."/>
            <person name="Sichtig H."/>
        </authorList>
    </citation>
    <scope>NUCLEOTIDE SEQUENCE [LARGE SCALE GENOMIC DNA]</scope>
    <source>
        <strain evidence="3 4">FDAARGOS_787</strain>
    </source>
</reference>
<feature type="region of interest" description="Disordered" evidence="1">
    <location>
        <begin position="223"/>
        <end position="253"/>
    </location>
</feature>
<evidence type="ECO:0008006" key="5">
    <source>
        <dbReference type="Google" id="ProtNLM"/>
    </source>
</evidence>
<dbReference type="EMBL" id="CP054569">
    <property type="protein sequence ID" value="QKQ48014.1"/>
    <property type="molecule type" value="Genomic_DNA"/>
</dbReference>
<organism evidence="3 4">
    <name type="scientific">Achromobacter denitrificans</name>
    <name type="common">Alcaligenes denitrificans</name>
    <dbReference type="NCBI Taxonomy" id="32002"/>
    <lineage>
        <taxon>Bacteria</taxon>
        <taxon>Pseudomonadati</taxon>
        <taxon>Pseudomonadota</taxon>
        <taxon>Betaproteobacteria</taxon>
        <taxon>Burkholderiales</taxon>
        <taxon>Alcaligenaceae</taxon>
        <taxon>Achromobacter</taxon>
    </lineage>
</organism>
<gene>
    <name evidence="3" type="ORF">FOC81_15470</name>
</gene>
<evidence type="ECO:0000313" key="4">
    <source>
        <dbReference type="Proteomes" id="UP000509782"/>
    </source>
</evidence>
<feature type="signal peptide" evidence="2">
    <location>
        <begin position="1"/>
        <end position="20"/>
    </location>
</feature>
<proteinExistence type="predicted"/>
<evidence type="ECO:0000313" key="3">
    <source>
        <dbReference type="EMBL" id="QKQ48014.1"/>
    </source>
</evidence>
<dbReference type="PROSITE" id="PS51257">
    <property type="entry name" value="PROKAR_LIPOPROTEIN"/>
    <property type="match status" value="1"/>
</dbReference>
<accession>A0A6N0JLR0</accession>
<keyword evidence="2" id="KW-0732">Signal</keyword>